<dbReference type="GO" id="GO:0015628">
    <property type="term" value="P:protein secretion by the type II secretion system"/>
    <property type="evidence" value="ECO:0007669"/>
    <property type="project" value="TreeGrafter"/>
</dbReference>
<dbReference type="InterPro" id="IPR003583">
    <property type="entry name" value="Hlx-hairpin-Hlx_DNA-bd_motif"/>
</dbReference>
<organism evidence="3 4">
    <name type="scientific">Enterococcus lacertideformus</name>
    <dbReference type="NCBI Taxonomy" id="2771493"/>
    <lineage>
        <taxon>Bacteria</taxon>
        <taxon>Bacillati</taxon>
        <taxon>Bacillota</taxon>
        <taxon>Bacilli</taxon>
        <taxon>Lactobacillales</taxon>
        <taxon>Enterococcaceae</taxon>
        <taxon>Enterococcus</taxon>
    </lineage>
</organism>
<dbReference type="Pfam" id="PF12836">
    <property type="entry name" value="HHH_3"/>
    <property type="match status" value="1"/>
</dbReference>
<evidence type="ECO:0000259" key="2">
    <source>
        <dbReference type="SMART" id="SM00278"/>
    </source>
</evidence>
<dbReference type="InterPro" id="IPR051675">
    <property type="entry name" value="Endo/Exo/Phosphatase_dom_1"/>
</dbReference>
<name>A0A931B017_9ENTE</name>
<feature type="domain" description="Helix-hairpin-helix DNA-binding motif class 1" evidence="2">
    <location>
        <begin position="174"/>
        <end position="193"/>
    </location>
</feature>
<dbReference type="AlphaFoldDB" id="A0A931B017"/>
<sequence>MKKIYYKICASPKLILCGVLFIFGIATLFGWVRQVAYQNKGKPLLTEHSNDELLTEVTQEKQHPEELVEETSKTANQMIYVDVKGAVNKPGMYTFSIEARVYDVIQKSGGLTAMADEKQINLAAKITDQQLIYVPEIGEELTETQTKGGQLGDTGISMPTDNDEKINLNTADLIGLQQIPGIGEKKAQEIIQYRQENGSFKSIDELQEISGIGQKTVEKIKNFVTITGE</sequence>
<keyword evidence="1" id="KW-0812">Transmembrane</keyword>
<comment type="caution">
    <text evidence="3">The sequence shown here is derived from an EMBL/GenBank/DDBJ whole genome shotgun (WGS) entry which is preliminary data.</text>
</comment>
<dbReference type="Proteomes" id="UP000637757">
    <property type="component" value="Unassembled WGS sequence"/>
</dbReference>
<dbReference type="PANTHER" id="PTHR21180:SF32">
    <property type="entry name" value="ENDONUCLEASE_EXONUCLEASE_PHOSPHATASE FAMILY DOMAIN-CONTAINING PROTEIN 1"/>
    <property type="match status" value="1"/>
</dbReference>
<dbReference type="GO" id="GO:0015627">
    <property type="term" value="C:type II protein secretion system complex"/>
    <property type="evidence" value="ECO:0007669"/>
    <property type="project" value="TreeGrafter"/>
</dbReference>
<dbReference type="Pfam" id="PF10531">
    <property type="entry name" value="SLBB"/>
    <property type="match status" value="1"/>
</dbReference>
<dbReference type="InterPro" id="IPR004509">
    <property type="entry name" value="Competence_ComEA_HhH"/>
</dbReference>
<keyword evidence="1" id="KW-0472">Membrane</keyword>
<dbReference type="GO" id="GO:0003677">
    <property type="term" value="F:DNA binding"/>
    <property type="evidence" value="ECO:0007669"/>
    <property type="project" value="InterPro"/>
</dbReference>
<dbReference type="SMART" id="SM00278">
    <property type="entry name" value="HhH1"/>
    <property type="match status" value="2"/>
</dbReference>
<keyword evidence="1" id="KW-1133">Transmembrane helix</keyword>
<dbReference type="InterPro" id="IPR019554">
    <property type="entry name" value="Soluble_ligand-bd"/>
</dbReference>
<accession>A0A931B017</accession>
<dbReference type="Gene3D" id="3.10.560.10">
    <property type="entry name" value="Outer membrane lipoprotein wza domain like"/>
    <property type="match status" value="1"/>
</dbReference>
<dbReference type="NCBIfam" id="TIGR00426">
    <property type="entry name" value="competence protein ComEA helix-hairpin-helix repeat region"/>
    <property type="match status" value="1"/>
</dbReference>
<dbReference type="Gene3D" id="1.10.150.310">
    <property type="entry name" value="Tex RuvX-like domain-like"/>
    <property type="match status" value="1"/>
</dbReference>
<protein>
    <submittedName>
        <fullName evidence="3">Helix-hairpin-helix domain-containing protein</fullName>
    </submittedName>
</protein>
<dbReference type="GO" id="GO:0006281">
    <property type="term" value="P:DNA repair"/>
    <property type="evidence" value="ECO:0007669"/>
    <property type="project" value="InterPro"/>
</dbReference>
<evidence type="ECO:0000313" key="4">
    <source>
        <dbReference type="Proteomes" id="UP000637757"/>
    </source>
</evidence>
<reference evidence="3" key="1">
    <citation type="submission" date="2020-09" db="EMBL/GenBank/DDBJ databases">
        <title>Genomic insights into the novelty and pathogenicity of a unique biofilm-forming Enterococcus sp. bacteria (Enterococcus lacertideformus) identified in reptiles.</title>
        <authorList>
            <person name="Agius J.E."/>
            <person name="Phalen D.N."/>
            <person name="Rose K."/>
            <person name="Eden J.-S."/>
        </authorList>
    </citation>
    <scope>NUCLEOTIDE SEQUENCE</scope>
    <source>
        <strain evidence="3">PHRS 0518</strain>
    </source>
</reference>
<feature type="domain" description="Helix-hairpin-helix DNA-binding motif class 1" evidence="2">
    <location>
        <begin position="204"/>
        <end position="223"/>
    </location>
</feature>
<gene>
    <name evidence="3" type="ORF">IC227_05670</name>
</gene>
<evidence type="ECO:0000313" key="3">
    <source>
        <dbReference type="EMBL" id="MBF8807920.1"/>
    </source>
</evidence>
<keyword evidence="4" id="KW-1185">Reference proteome</keyword>
<feature type="transmembrane region" description="Helical" evidence="1">
    <location>
        <begin position="12"/>
        <end position="32"/>
    </location>
</feature>
<dbReference type="PANTHER" id="PTHR21180">
    <property type="entry name" value="ENDONUCLEASE/EXONUCLEASE/PHOSPHATASE FAMILY DOMAIN-CONTAINING PROTEIN 1"/>
    <property type="match status" value="1"/>
</dbReference>
<evidence type="ECO:0000256" key="1">
    <source>
        <dbReference type="SAM" id="Phobius"/>
    </source>
</evidence>
<proteinExistence type="predicted"/>
<dbReference type="InterPro" id="IPR010994">
    <property type="entry name" value="RuvA_2-like"/>
</dbReference>
<dbReference type="EMBL" id="JADAKE010000015">
    <property type="protein sequence ID" value="MBF8807920.1"/>
    <property type="molecule type" value="Genomic_DNA"/>
</dbReference>
<dbReference type="SUPFAM" id="SSF47781">
    <property type="entry name" value="RuvA domain 2-like"/>
    <property type="match status" value="1"/>
</dbReference>